<dbReference type="Pfam" id="PF03372">
    <property type="entry name" value="Exo_endo_phos"/>
    <property type="match status" value="1"/>
</dbReference>
<dbReference type="Proteomes" id="UP001327560">
    <property type="component" value="Chromosome 1"/>
</dbReference>
<gene>
    <name evidence="2" type="ORF">Cni_G00566</name>
</gene>
<dbReference type="PANTHER" id="PTHR33710:SF72">
    <property type="entry name" value="OS04G0204200 PROTEIN"/>
    <property type="match status" value="1"/>
</dbReference>
<protein>
    <recommendedName>
        <fullName evidence="1">Endonuclease/exonuclease/phosphatase domain-containing protein</fullName>
    </recommendedName>
</protein>
<dbReference type="AlphaFoldDB" id="A0AAQ3PWT0"/>
<feature type="domain" description="Endonuclease/exonuclease/phosphatase" evidence="1">
    <location>
        <begin position="10"/>
        <end position="230"/>
    </location>
</feature>
<accession>A0AAQ3PWT0</accession>
<sequence length="420" mass="47121">MSSKLFSSLFWNVRGLGRYSKRFMVKSYARELGCSVLGIQESKLSASSIAIIKQISGFLSPSFISLDAIGSSGGLLLIWDDEIWATSHTMVGQHFLSASLMHRSSHIYYTFINVYGPPRSVGRSSFLAELVPLLQNVDENIIMGGDYNITIFDHERKNCAGSARDSERFSRFIMNQRLIDLPLLGRKYTWTNNQFNPSLAKLDRVLISLACSSSLPFAAVSVGGKKLSDHSALIFRSYISTAPIARPFQMELWWLRHAVFNNILRDGLSTPSPHALSAGALWSYRWRKLRKLISQWAAIQRKEMCSRRLSIEADLNALYHKAEHVNLNDNEISLMRSLKSELDEALSTEDSYWRRPEKAALFVHVAKDGEGEGVGRVIAAAAPDGARWRRAGSRRLPSAWLDPSRVVIVFAALAIQVPEE</sequence>
<evidence type="ECO:0000313" key="3">
    <source>
        <dbReference type="Proteomes" id="UP001327560"/>
    </source>
</evidence>
<organism evidence="2 3">
    <name type="scientific">Canna indica</name>
    <name type="common">Indian-shot</name>
    <dbReference type="NCBI Taxonomy" id="4628"/>
    <lineage>
        <taxon>Eukaryota</taxon>
        <taxon>Viridiplantae</taxon>
        <taxon>Streptophyta</taxon>
        <taxon>Embryophyta</taxon>
        <taxon>Tracheophyta</taxon>
        <taxon>Spermatophyta</taxon>
        <taxon>Magnoliopsida</taxon>
        <taxon>Liliopsida</taxon>
        <taxon>Zingiberales</taxon>
        <taxon>Cannaceae</taxon>
        <taxon>Canna</taxon>
    </lineage>
</organism>
<dbReference type="InterPro" id="IPR036691">
    <property type="entry name" value="Endo/exonu/phosph_ase_sf"/>
</dbReference>
<dbReference type="SUPFAM" id="SSF56219">
    <property type="entry name" value="DNase I-like"/>
    <property type="match status" value="1"/>
</dbReference>
<dbReference type="InterPro" id="IPR005135">
    <property type="entry name" value="Endo/exonuclease/phosphatase"/>
</dbReference>
<dbReference type="Gene3D" id="3.60.10.10">
    <property type="entry name" value="Endonuclease/exonuclease/phosphatase"/>
    <property type="match status" value="1"/>
</dbReference>
<dbReference type="GO" id="GO:0003824">
    <property type="term" value="F:catalytic activity"/>
    <property type="evidence" value="ECO:0007669"/>
    <property type="project" value="InterPro"/>
</dbReference>
<evidence type="ECO:0000259" key="1">
    <source>
        <dbReference type="Pfam" id="PF03372"/>
    </source>
</evidence>
<dbReference type="PANTHER" id="PTHR33710">
    <property type="entry name" value="BNAC02G09200D PROTEIN"/>
    <property type="match status" value="1"/>
</dbReference>
<dbReference type="EMBL" id="CP136890">
    <property type="protein sequence ID" value="WOK91875.1"/>
    <property type="molecule type" value="Genomic_DNA"/>
</dbReference>
<name>A0AAQ3PWT0_9LILI</name>
<keyword evidence="3" id="KW-1185">Reference proteome</keyword>
<reference evidence="2 3" key="1">
    <citation type="submission" date="2023-10" db="EMBL/GenBank/DDBJ databases">
        <title>Chromosome-scale genome assembly provides insights into flower coloration mechanisms of Canna indica.</title>
        <authorList>
            <person name="Li C."/>
        </authorList>
    </citation>
    <scope>NUCLEOTIDE SEQUENCE [LARGE SCALE GENOMIC DNA]</scope>
    <source>
        <tissue evidence="2">Flower</tissue>
    </source>
</reference>
<proteinExistence type="predicted"/>
<evidence type="ECO:0000313" key="2">
    <source>
        <dbReference type="EMBL" id="WOK91875.1"/>
    </source>
</evidence>